<dbReference type="GeneID" id="128201819"/>
<proteinExistence type="predicted"/>
<gene>
    <name evidence="2" type="primary">LOC128201819</name>
</gene>
<accession>A0ABM3MX05</accession>
<protein>
    <submittedName>
        <fullName evidence="2">Uncharacterized protein LOC128201819</fullName>
    </submittedName>
</protein>
<organism evidence="1 2">
    <name type="scientific">Galleria mellonella</name>
    <name type="common">Greater wax moth</name>
    <dbReference type="NCBI Taxonomy" id="7137"/>
    <lineage>
        <taxon>Eukaryota</taxon>
        <taxon>Metazoa</taxon>
        <taxon>Ecdysozoa</taxon>
        <taxon>Arthropoda</taxon>
        <taxon>Hexapoda</taxon>
        <taxon>Insecta</taxon>
        <taxon>Pterygota</taxon>
        <taxon>Neoptera</taxon>
        <taxon>Endopterygota</taxon>
        <taxon>Lepidoptera</taxon>
        <taxon>Glossata</taxon>
        <taxon>Ditrysia</taxon>
        <taxon>Pyraloidea</taxon>
        <taxon>Pyralidae</taxon>
        <taxon>Galleriinae</taxon>
        <taxon>Galleria</taxon>
    </lineage>
</organism>
<dbReference type="RefSeq" id="XP_052755883.1">
    <property type="nucleotide sequence ID" value="XM_052899923.1"/>
</dbReference>
<evidence type="ECO:0000313" key="2">
    <source>
        <dbReference type="RefSeq" id="XP_052755883.1"/>
    </source>
</evidence>
<evidence type="ECO:0000313" key="1">
    <source>
        <dbReference type="Proteomes" id="UP001652740"/>
    </source>
</evidence>
<name>A0ABM3MX05_GALME</name>
<dbReference type="Proteomes" id="UP001652740">
    <property type="component" value="Unplaced"/>
</dbReference>
<keyword evidence="1" id="KW-1185">Reference proteome</keyword>
<sequence length="150" mass="16959">MTAQVNRAVTQTRTARAMLRPVLQSNLSLRTKIGIYKTYIRSQLTYASPAWYALCSDAQRRRMQAQQNCVLRMCADAGRYVRNDVIARDLAVPSVEEFVRRLARTMFSRADASHHPHLRDLAPLHARPPDATRALPRDLLRTAGTKQGDG</sequence>
<reference evidence="2" key="1">
    <citation type="submission" date="2025-08" db="UniProtKB">
        <authorList>
            <consortium name="RefSeq"/>
        </authorList>
    </citation>
    <scope>IDENTIFICATION</scope>
    <source>
        <tissue evidence="2">Whole larvae</tissue>
    </source>
</reference>